<dbReference type="EMBL" id="KV425982">
    <property type="protein sequence ID" value="KZV93890.1"/>
    <property type="molecule type" value="Genomic_DNA"/>
</dbReference>
<feature type="region of interest" description="Disordered" evidence="1">
    <location>
        <begin position="97"/>
        <end position="122"/>
    </location>
</feature>
<feature type="compositionally biased region" description="Acidic residues" evidence="1">
    <location>
        <begin position="522"/>
        <end position="534"/>
    </location>
</feature>
<dbReference type="AlphaFoldDB" id="A0A165IUI7"/>
<evidence type="ECO:0000313" key="2">
    <source>
        <dbReference type="EMBL" id="KZV93890.1"/>
    </source>
</evidence>
<gene>
    <name evidence="2" type="ORF">EXIGLDRAFT_786994</name>
</gene>
<dbReference type="Proteomes" id="UP000077266">
    <property type="component" value="Unassembled WGS sequence"/>
</dbReference>
<dbReference type="OrthoDB" id="3254880at2759"/>
<keyword evidence="3" id="KW-1185">Reference proteome</keyword>
<dbReference type="InParanoid" id="A0A165IUI7"/>
<proteinExistence type="predicted"/>
<evidence type="ECO:0000313" key="3">
    <source>
        <dbReference type="Proteomes" id="UP000077266"/>
    </source>
</evidence>
<reference evidence="2 3" key="1">
    <citation type="journal article" date="2016" name="Mol. Biol. Evol.">
        <title>Comparative Genomics of Early-Diverging Mushroom-Forming Fungi Provides Insights into the Origins of Lignocellulose Decay Capabilities.</title>
        <authorList>
            <person name="Nagy L.G."/>
            <person name="Riley R."/>
            <person name="Tritt A."/>
            <person name="Adam C."/>
            <person name="Daum C."/>
            <person name="Floudas D."/>
            <person name="Sun H."/>
            <person name="Yadav J.S."/>
            <person name="Pangilinan J."/>
            <person name="Larsson K.H."/>
            <person name="Matsuura K."/>
            <person name="Barry K."/>
            <person name="Labutti K."/>
            <person name="Kuo R."/>
            <person name="Ohm R.A."/>
            <person name="Bhattacharya S.S."/>
            <person name="Shirouzu T."/>
            <person name="Yoshinaga Y."/>
            <person name="Martin F.M."/>
            <person name="Grigoriev I.V."/>
            <person name="Hibbett D.S."/>
        </authorList>
    </citation>
    <scope>NUCLEOTIDE SEQUENCE [LARGE SCALE GENOMIC DNA]</scope>
    <source>
        <strain evidence="2 3">HHB12029</strain>
    </source>
</reference>
<feature type="region of interest" description="Disordered" evidence="1">
    <location>
        <begin position="522"/>
        <end position="545"/>
    </location>
</feature>
<sequence>MSESRQIVTTQEEINAFVAKTRADADELIKQTLNEQQQHYAAQDAERARQVQEHLAQQQAAFDAERLQWQQRMEADAAARAQEMQESLDRMRAQMQNAVPPPAPPAANPPAHADPPPDPVPAVPAHVAPAGPALSARRKKSTRVNGRTIKPYQLTKGKLPKDSMSTKKALEVHISALSGKVAARAVIKPPTDAEKQFHRQYYDRSTAAAGNTDPAIPPNLVELARKYPGMHKHGVTAAHVSRIHDTVFGEMEKQCAKYAIKRWAIDPYAAVDSEWNTIMRDIALSAFRYALITHRYDFLHANREFADPQRAKDLDDLYLHVVHHKQLGRTLREEETPGSVTLCEGKSVLYRGRGRVCDRRLDVALNRGDPERLIRLVECKRAHSETRKNPQTGRDERCAMPHRSEAVQSYFEDLDRHDAAIAGYSGRPPPPARDTVSNPPAGQCKALPKTAPLDFFKVDFFNGLPLHLRQNLTAKGVWIAMPDNVPFDPKARALKYDDEKFMRKVGNTILARYNLNGNDDVDMDDFLSSDEEGESSGNGDEGGAD</sequence>
<name>A0A165IUI7_EXIGL</name>
<dbReference type="STRING" id="1314781.A0A165IUI7"/>
<protein>
    <submittedName>
        <fullName evidence="2">Uncharacterized protein</fullName>
    </submittedName>
</protein>
<evidence type="ECO:0000256" key="1">
    <source>
        <dbReference type="SAM" id="MobiDB-lite"/>
    </source>
</evidence>
<feature type="compositionally biased region" description="Pro residues" evidence="1">
    <location>
        <begin position="99"/>
        <end position="122"/>
    </location>
</feature>
<organism evidence="2 3">
    <name type="scientific">Exidia glandulosa HHB12029</name>
    <dbReference type="NCBI Taxonomy" id="1314781"/>
    <lineage>
        <taxon>Eukaryota</taxon>
        <taxon>Fungi</taxon>
        <taxon>Dikarya</taxon>
        <taxon>Basidiomycota</taxon>
        <taxon>Agaricomycotina</taxon>
        <taxon>Agaricomycetes</taxon>
        <taxon>Auriculariales</taxon>
        <taxon>Exidiaceae</taxon>
        <taxon>Exidia</taxon>
    </lineage>
</organism>
<accession>A0A165IUI7</accession>